<proteinExistence type="inferred from homology"/>
<feature type="domain" description="DNA polymerase III delta N-terminal" evidence="9">
    <location>
        <begin position="17"/>
        <end position="143"/>
    </location>
</feature>
<evidence type="ECO:0000256" key="3">
    <source>
        <dbReference type="ARBA" id="ARBA00022679"/>
    </source>
</evidence>
<dbReference type="Proteomes" id="UP000254879">
    <property type="component" value="Unassembled WGS sequence"/>
</dbReference>
<gene>
    <name evidence="11" type="ORF">NCTC10815_00570</name>
</gene>
<dbReference type="InterPro" id="IPR008921">
    <property type="entry name" value="DNA_pol3_clamp-load_cplx_C"/>
</dbReference>
<dbReference type="InterPro" id="IPR048466">
    <property type="entry name" value="DNA_pol3_delta-like_C"/>
</dbReference>
<dbReference type="Gene3D" id="3.40.50.300">
    <property type="entry name" value="P-loop containing nucleotide triphosphate hydrolases"/>
    <property type="match status" value="1"/>
</dbReference>
<dbReference type="RefSeq" id="WP_115345610.1">
    <property type="nucleotide sequence ID" value="NZ_UGPG01000001.1"/>
</dbReference>
<evidence type="ECO:0000256" key="5">
    <source>
        <dbReference type="ARBA" id="ARBA00022705"/>
    </source>
</evidence>
<keyword evidence="3" id="KW-0808">Transferase</keyword>
<evidence type="ECO:0000256" key="2">
    <source>
        <dbReference type="ARBA" id="ARBA00017703"/>
    </source>
</evidence>
<comment type="similarity">
    <text evidence="7">Belongs to the DNA polymerase HolA subunit family.</text>
</comment>
<dbReference type="NCBIfam" id="TIGR01128">
    <property type="entry name" value="holA"/>
    <property type="match status" value="1"/>
</dbReference>
<dbReference type="SUPFAM" id="SSF52540">
    <property type="entry name" value="P-loop containing nucleoside triphosphate hydrolases"/>
    <property type="match status" value="1"/>
</dbReference>
<evidence type="ECO:0000256" key="6">
    <source>
        <dbReference type="ARBA" id="ARBA00022932"/>
    </source>
</evidence>
<dbReference type="GO" id="GO:0003887">
    <property type="term" value="F:DNA-directed DNA polymerase activity"/>
    <property type="evidence" value="ECO:0007669"/>
    <property type="project" value="UniProtKB-KW"/>
</dbReference>
<evidence type="ECO:0000256" key="4">
    <source>
        <dbReference type="ARBA" id="ARBA00022695"/>
    </source>
</evidence>
<evidence type="ECO:0000256" key="1">
    <source>
        <dbReference type="ARBA" id="ARBA00012417"/>
    </source>
</evidence>
<dbReference type="GO" id="GO:0003677">
    <property type="term" value="F:DNA binding"/>
    <property type="evidence" value="ECO:0007669"/>
    <property type="project" value="InterPro"/>
</dbReference>
<dbReference type="EC" id="2.7.7.7" evidence="1"/>
<dbReference type="Pfam" id="PF06144">
    <property type="entry name" value="DNA_pol3_delta"/>
    <property type="match status" value="1"/>
</dbReference>
<dbReference type="Gene3D" id="1.10.8.60">
    <property type="match status" value="1"/>
</dbReference>
<dbReference type="InterPro" id="IPR005790">
    <property type="entry name" value="DNA_polIII_delta"/>
</dbReference>
<keyword evidence="6" id="KW-0239">DNA-directed DNA polymerase</keyword>
<dbReference type="Gene3D" id="1.20.272.10">
    <property type="match status" value="1"/>
</dbReference>
<evidence type="ECO:0000259" key="10">
    <source>
        <dbReference type="Pfam" id="PF21694"/>
    </source>
</evidence>
<dbReference type="SUPFAM" id="SSF48019">
    <property type="entry name" value="post-AAA+ oligomerization domain-like"/>
    <property type="match status" value="1"/>
</dbReference>
<evidence type="ECO:0000259" key="9">
    <source>
        <dbReference type="Pfam" id="PF06144"/>
    </source>
</evidence>
<reference evidence="11 12" key="1">
    <citation type="submission" date="2018-06" db="EMBL/GenBank/DDBJ databases">
        <authorList>
            <consortium name="Pathogen Informatics"/>
            <person name="Doyle S."/>
        </authorList>
    </citation>
    <scope>NUCLEOTIDE SEQUENCE [LARGE SCALE GENOMIC DNA]</scope>
    <source>
        <strain evidence="12">NCTC 10815</strain>
    </source>
</reference>
<comment type="catalytic activity">
    <reaction evidence="8">
        <text>DNA(n) + a 2'-deoxyribonucleoside 5'-triphosphate = DNA(n+1) + diphosphate</text>
        <dbReference type="Rhea" id="RHEA:22508"/>
        <dbReference type="Rhea" id="RHEA-COMP:17339"/>
        <dbReference type="Rhea" id="RHEA-COMP:17340"/>
        <dbReference type="ChEBI" id="CHEBI:33019"/>
        <dbReference type="ChEBI" id="CHEBI:61560"/>
        <dbReference type="ChEBI" id="CHEBI:173112"/>
        <dbReference type="EC" id="2.7.7.7"/>
    </reaction>
</comment>
<sequence>MLAEWNRINKGKLAPLYLIIGTEDYIINETKKKLSDQILEAENSEFNYANFDLEETPVETVIEEAESMPFFGDRRLVIASNPVFLTAEKTKSKIEHRTENLERYLAEPAPYSVLCIIARTPKLDERKKLTKLIKKQATVIEAKPPAEKELKQWLMNEIAKAEMKIEPAALDRLIELTNINLTTSMNELQKLMLYGQEERLVTVDSVEQLVVRSLEQNIFLLLDKMIAFDIAGALRIYYDLLKQKEEPIKIMALIASQFRLLNQLKILEKQGYSQQQMATKLRVHPFRVKLASRQVRNFSQPDLDFILKQLAAIDYELKTGYGNKEQKFEWFYLHYMTNEKLDKKSR</sequence>
<dbReference type="InterPro" id="IPR027417">
    <property type="entry name" value="P-loop_NTPase"/>
</dbReference>
<dbReference type="InterPro" id="IPR010372">
    <property type="entry name" value="DNA_pol3_delta_N"/>
</dbReference>
<keyword evidence="4" id="KW-0548">Nucleotidyltransferase</keyword>
<dbReference type="EMBL" id="UGPG01000001">
    <property type="protein sequence ID" value="STY43281.1"/>
    <property type="molecule type" value="Genomic_DNA"/>
</dbReference>
<evidence type="ECO:0000313" key="11">
    <source>
        <dbReference type="EMBL" id="STY43281.1"/>
    </source>
</evidence>
<keyword evidence="5" id="KW-0235">DNA replication</keyword>
<dbReference type="AlphaFoldDB" id="A0A378MAD2"/>
<organism evidence="11 12">
    <name type="scientific">Listeria grayi</name>
    <name type="common">Listeria murrayi</name>
    <dbReference type="NCBI Taxonomy" id="1641"/>
    <lineage>
        <taxon>Bacteria</taxon>
        <taxon>Bacillati</taxon>
        <taxon>Bacillota</taxon>
        <taxon>Bacilli</taxon>
        <taxon>Bacillales</taxon>
        <taxon>Listeriaceae</taxon>
        <taxon>Listeria</taxon>
    </lineage>
</organism>
<dbReference type="GO" id="GO:0006261">
    <property type="term" value="P:DNA-templated DNA replication"/>
    <property type="evidence" value="ECO:0007669"/>
    <property type="project" value="TreeGrafter"/>
</dbReference>
<evidence type="ECO:0000256" key="7">
    <source>
        <dbReference type="ARBA" id="ARBA00034754"/>
    </source>
</evidence>
<accession>A0A378MAD2</accession>
<protein>
    <recommendedName>
        <fullName evidence="2">DNA polymerase III subunit delta</fullName>
        <ecNumber evidence="1">2.7.7.7</ecNumber>
    </recommendedName>
</protein>
<evidence type="ECO:0000313" key="12">
    <source>
        <dbReference type="Proteomes" id="UP000254879"/>
    </source>
</evidence>
<dbReference type="GO" id="GO:0009360">
    <property type="term" value="C:DNA polymerase III complex"/>
    <property type="evidence" value="ECO:0007669"/>
    <property type="project" value="InterPro"/>
</dbReference>
<dbReference type="Pfam" id="PF21694">
    <property type="entry name" value="DNA_pol3_delta_C"/>
    <property type="match status" value="1"/>
</dbReference>
<feature type="domain" description="DNA polymerase III delta subunit-like C-terminal" evidence="10">
    <location>
        <begin position="215"/>
        <end position="334"/>
    </location>
</feature>
<dbReference type="PANTHER" id="PTHR34388:SF1">
    <property type="entry name" value="DNA POLYMERASE III SUBUNIT DELTA"/>
    <property type="match status" value="1"/>
</dbReference>
<name>A0A378MAD2_LISGR</name>
<dbReference type="PANTHER" id="PTHR34388">
    <property type="entry name" value="DNA POLYMERASE III SUBUNIT DELTA"/>
    <property type="match status" value="1"/>
</dbReference>
<evidence type="ECO:0000256" key="8">
    <source>
        <dbReference type="ARBA" id="ARBA00049244"/>
    </source>
</evidence>